<evidence type="ECO:0000256" key="4">
    <source>
        <dbReference type="ARBA" id="ARBA00022553"/>
    </source>
</evidence>
<keyword evidence="8 11" id="KW-1133">Transmembrane helix</keyword>
<dbReference type="InterPro" id="IPR036890">
    <property type="entry name" value="HATPase_C_sf"/>
</dbReference>
<feature type="domain" description="HAMP" evidence="13">
    <location>
        <begin position="166"/>
        <end position="218"/>
    </location>
</feature>
<accession>A0A515DER4</accession>
<evidence type="ECO:0000256" key="7">
    <source>
        <dbReference type="ARBA" id="ARBA00022777"/>
    </source>
</evidence>
<dbReference type="EMBL" id="CP035503">
    <property type="protein sequence ID" value="QDL38903.1"/>
    <property type="molecule type" value="Genomic_DNA"/>
</dbReference>
<evidence type="ECO:0000256" key="8">
    <source>
        <dbReference type="ARBA" id="ARBA00022989"/>
    </source>
</evidence>
<dbReference type="Pfam" id="PF08521">
    <property type="entry name" value="2CSK_N"/>
    <property type="match status" value="1"/>
</dbReference>
<organism evidence="14 15">
    <name type="scientific">Rhodoferax sediminis</name>
    <dbReference type="NCBI Taxonomy" id="2509614"/>
    <lineage>
        <taxon>Bacteria</taxon>
        <taxon>Pseudomonadati</taxon>
        <taxon>Pseudomonadota</taxon>
        <taxon>Betaproteobacteria</taxon>
        <taxon>Burkholderiales</taxon>
        <taxon>Comamonadaceae</taxon>
        <taxon>Rhodoferax</taxon>
    </lineage>
</organism>
<feature type="transmembrane region" description="Helical" evidence="11">
    <location>
        <begin position="142"/>
        <end position="165"/>
    </location>
</feature>
<evidence type="ECO:0000256" key="5">
    <source>
        <dbReference type="ARBA" id="ARBA00022679"/>
    </source>
</evidence>
<keyword evidence="5" id="KW-0808">Transferase</keyword>
<evidence type="ECO:0000256" key="10">
    <source>
        <dbReference type="ARBA" id="ARBA00023136"/>
    </source>
</evidence>
<dbReference type="InterPro" id="IPR003661">
    <property type="entry name" value="HisK_dim/P_dom"/>
</dbReference>
<dbReference type="InterPro" id="IPR013727">
    <property type="entry name" value="2CSK_N"/>
</dbReference>
<evidence type="ECO:0000259" key="13">
    <source>
        <dbReference type="PROSITE" id="PS50885"/>
    </source>
</evidence>
<dbReference type="InterPro" id="IPR005467">
    <property type="entry name" value="His_kinase_dom"/>
</dbReference>
<keyword evidence="10 11" id="KW-0472">Membrane</keyword>
<dbReference type="InterPro" id="IPR050428">
    <property type="entry name" value="TCS_sensor_his_kinase"/>
</dbReference>
<dbReference type="Pfam" id="PF00512">
    <property type="entry name" value="HisKA"/>
    <property type="match status" value="1"/>
</dbReference>
<dbReference type="InterPro" id="IPR004358">
    <property type="entry name" value="Sig_transdc_His_kin-like_C"/>
</dbReference>
<evidence type="ECO:0000259" key="12">
    <source>
        <dbReference type="PROSITE" id="PS50109"/>
    </source>
</evidence>
<dbReference type="CDD" id="cd00082">
    <property type="entry name" value="HisKA"/>
    <property type="match status" value="1"/>
</dbReference>
<keyword evidence="4" id="KW-0597">Phosphoprotein</keyword>
<dbReference type="RefSeq" id="WP_142820340.1">
    <property type="nucleotide sequence ID" value="NZ_CP035503.1"/>
</dbReference>
<dbReference type="PROSITE" id="PS50885">
    <property type="entry name" value="HAMP"/>
    <property type="match status" value="1"/>
</dbReference>
<dbReference type="Pfam" id="PF02518">
    <property type="entry name" value="HATPase_c"/>
    <property type="match status" value="1"/>
</dbReference>
<evidence type="ECO:0000313" key="14">
    <source>
        <dbReference type="EMBL" id="QDL38903.1"/>
    </source>
</evidence>
<dbReference type="KEGG" id="rhf:EUB48_17610"/>
<proteinExistence type="predicted"/>
<keyword evidence="6 11" id="KW-0812">Transmembrane</keyword>
<evidence type="ECO:0000256" key="6">
    <source>
        <dbReference type="ARBA" id="ARBA00022692"/>
    </source>
</evidence>
<name>A0A515DER4_9BURK</name>
<evidence type="ECO:0000256" key="3">
    <source>
        <dbReference type="ARBA" id="ARBA00012438"/>
    </source>
</evidence>
<evidence type="ECO:0000256" key="11">
    <source>
        <dbReference type="SAM" id="Phobius"/>
    </source>
</evidence>
<reference evidence="14 15" key="1">
    <citation type="submission" date="2019-01" db="EMBL/GenBank/DDBJ databases">
        <title>Genomic insights into a novel species Rhodoferax sp.</title>
        <authorList>
            <person name="Jin L."/>
        </authorList>
    </citation>
    <scope>NUCLEOTIDE SEQUENCE [LARGE SCALE GENOMIC DNA]</scope>
    <source>
        <strain evidence="14 15">CHu59-6-5</strain>
    </source>
</reference>
<comment type="subcellular location">
    <subcellularLocation>
        <location evidence="2">Membrane</location>
        <topology evidence="2">Multi-pass membrane protein</topology>
    </subcellularLocation>
</comment>
<keyword evidence="15" id="KW-1185">Reference proteome</keyword>
<dbReference type="SMART" id="SM00387">
    <property type="entry name" value="HATPase_c"/>
    <property type="match status" value="1"/>
</dbReference>
<dbReference type="OrthoDB" id="8554694at2"/>
<evidence type="ECO:0000256" key="9">
    <source>
        <dbReference type="ARBA" id="ARBA00023012"/>
    </source>
</evidence>
<dbReference type="SUPFAM" id="SSF55874">
    <property type="entry name" value="ATPase domain of HSP90 chaperone/DNA topoisomerase II/histidine kinase"/>
    <property type="match status" value="1"/>
</dbReference>
<sequence length="447" mass="48163">MNPPATHSLRKRLLFFLLLAILLASVVQGVSAYRGALQQADDMFDYHLQQMARSLRGGIPLGPPAPDSDAPGDFDFYVQIWGPDGAQIFRSAPRALPPQAVLGFSDVTVGGTSYRVYSVQTPLQTVQIAQNMSARLARARALAAHAVLPIALMAPLLMLVVWWVISRSLAPVERTRRQVASRSAGDLSPLPGEGLPEEVRPLVDELNLLLGRVRTAFDAQTQFVANAAHELRSPLTALKLQAQALRRSGDEAAREVSVARLNQGIDRAIRLVEQLLALAREEAGPGHPAASERLNLQDAVQFAVADVLPQAQARHIDLGVGDTEPAWVRGQLDALRILLRNLLDNALKYTPAPGRVDVALRIVGAHAVLVVEDSGPGIAPLDRPRVFDRFFRAASDSGASGSGLGLAIVKTIADRHGATLRLDRSERLGGLQVEVRFPLADSAPARD</sequence>
<dbReference type="EC" id="2.7.13.3" evidence="3"/>
<dbReference type="SMART" id="SM00388">
    <property type="entry name" value="HisKA"/>
    <property type="match status" value="1"/>
</dbReference>
<dbReference type="Gene3D" id="1.10.287.130">
    <property type="match status" value="1"/>
</dbReference>
<dbReference type="Proteomes" id="UP000316798">
    <property type="component" value="Chromosome"/>
</dbReference>
<dbReference type="InterPro" id="IPR003660">
    <property type="entry name" value="HAMP_dom"/>
</dbReference>
<feature type="domain" description="Histidine kinase" evidence="12">
    <location>
        <begin position="226"/>
        <end position="441"/>
    </location>
</feature>
<evidence type="ECO:0000256" key="1">
    <source>
        <dbReference type="ARBA" id="ARBA00000085"/>
    </source>
</evidence>
<dbReference type="CDD" id="cd00075">
    <property type="entry name" value="HATPase"/>
    <property type="match status" value="1"/>
</dbReference>
<dbReference type="AlphaFoldDB" id="A0A515DER4"/>
<gene>
    <name evidence="14" type="ORF">EUB48_17610</name>
</gene>
<keyword evidence="7" id="KW-0418">Kinase</keyword>
<dbReference type="PANTHER" id="PTHR45436:SF15">
    <property type="entry name" value="SENSOR HISTIDINE KINASE CUSS"/>
    <property type="match status" value="1"/>
</dbReference>
<dbReference type="GO" id="GO:0005886">
    <property type="term" value="C:plasma membrane"/>
    <property type="evidence" value="ECO:0007669"/>
    <property type="project" value="TreeGrafter"/>
</dbReference>
<dbReference type="InterPro" id="IPR036097">
    <property type="entry name" value="HisK_dim/P_sf"/>
</dbReference>
<keyword evidence="9" id="KW-0902">Two-component regulatory system</keyword>
<dbReference type="SUPFAM" id="SSF47384">
    <property type="entry name" value="Homodimeric domain of signal transducing histidine kinase"/>
    <property type="match status" value="1"/>
</dbReference>
<dbReference type="Gene3D" id="3.30.565.10">
    <property type="entry name" value="Histidine kinase-like ATPase, C-terminal domain"/>
    <property type="match status" value="1"/>
</dbReference>
<evidence type="ECO:0000256" key="2">
    <source>
        <dbReference type="ARBA" id="ARBA00004141"/>
    </source>
</evidence>
<evidence type="ECO:0000313" key="15">
    <source>
        <dbReference type="Proteomes" id="UP000316798"/>
    </source>
</evidence>
<dbReference type="InterPro" id="IPR003594">
    <property type="entry name" value="HATPase_dom"/>
</dbReference>
<dbReference type="GO" id="GO:0000155">
    <property type="term" value="F:phosphorelay sensor kinase activity"/>
    <property type="evidence" value="ECO:0007669"/>
    <property type="project" value="InterPro"/>
</dbReference>
<protein>
    <recommendedName>
        <fullName evidence="3">histidine kinase</fullName>
        <ecNumber evidence="3">2.7.13.3</ecNumber>
    </recommendedName>
</protein>
<dbReference type="PRINTS" id="PR00344">
    <property type="entry name" value="BCTRLSENSOR"/>
</dbReference>
<dbReference type="PANTHER" id="PTHR45436">
    <property type="entry name" value="SENSOR HISTIDINE KINASE YKOH"/>
    <property type="match status" value="1"/>
</dbReference>
<dbReference type="PROSITE" id="PS50109">
    <property type="entry name" value="HIS_KIN"/>
    <property type="match status" value="1"/>
</dbReference>
<comment type="catalytic activity">
    <reaction evidence="1">
        <text>ATP + protein L-histidine = ADP + protein N-phospho-L-histidine.</text>
        <dbReference type="EC" id="2.7.13.3"/>
    </reaction>
</comment>